<protein>
    <submittedName>
        <fullName evidence="1">Uncharacterized protein</fullName>
    </submittedName>
</protein>
<dbReference type="Proteomes" id="UP001177260">
    <property type="component" value="Unassembled WGS sequence"/>
</dbReference>
<proteinExistence type="predicted"/>
<evidence type="ECO:0000313" key="2">
    <source>
        <dbReference type="Proteomes" id="UP001177260"/>
    </source>
</evidence>
<dbReference type="EMBL" id="JAOPJF010000041">
    <property type="protein sequence ID" value="KAK1143343.1"/>
    <property type="molecule type" value="Genomic_DNA"/>
</dbReference>
<reference evidence="1 2" key="1">
    <citation type="journal article" date="2023" name="ACS Omega">
        <title>Identification of the Neoaspergillic Acid Biosynthesis Gene Cluster by Establishing an In Vitro CRISPR-Ribonucleoprotein Genetic System in Aspergillus melleus.</title>
        <authorList>
            <person name="Yuan B."/>
            <person name="Grau M.F."/>
            <person name="Murata R.M."/>
            <person name="Torok T."/>
            <person name="Venkateswaran K."/>
            <person name="Stajich J.E."/>
            <person name="Wang C.C.C."/>
        </authorList>
    </citation>
    <scope>NUCLEOTIDE SEQUENCE [LARGE SCALE GENOMIC DNA]</scope>
    <source>
        <strain evidence="1 2">IMV 1140</strain>
    </source>
</reference>
<keyword evidence="2" id="KW-1185">Reference proteome</keyword>
<name>A0ACC3AZK3_9EURO</name>
<comment type="caution">
    <text evidence="1">The sequence shown here is derived from an EMBL/GenBank/DDBJ whole genome shotgun (WGS) entry which is preliminary data.</text>
</comment>
<evidence type="ECO:0000313" key="1">
    <source>
        <dbReference type="EMBL" id="KAK1143343.1"/>
    </source>
</evidence>
<organism evidence="1 2">
    <name type="scientific">Aspergillus melleus</name>
    <dbReference type="NCBI Taxonomy" id="138277"/>
    <lineage>
        <taxon>Eukaryota</taxon>
        <taxon>Fungi</taxon>
        <taxon>Dikarya</taxon>
        <taxon>Ascomycota</taxon>
        <taxon>Pezizomycotina</taxon>
        <taxon>Eurotiomycetes</taxon>
        <taxon>Eurotiomycetidae</taxon>
        <taxon>Eurotiales</taxon>
        <taxon>Aspergillaceae</taxon>
        <taxon>Aspergillus</taxon>
        <taxon>Aspergillus subgen. Circumdati</taxon>
    </lineage>
</organism>
<accession>A0ACC3AZK3</accession>
<sequence length="106" mass="12244">MDKISREGFIVLIILGCVVSVLIGYSIHSLATGNFKNDPQEREMSDEQRQYMRQLRLRSLAWMAREARTRIRHSASPTTTGIIGTSLKDIEEYKVRVWMADQTDQQ</sequence>
<gene>
    <name evidence="1" type="ORF">N8T08_006871</name>
</gene>